<dbReference type="PANTHER" id="PTHR11088">
    <property type="entry name" value="TRNA DIMETHYLALLYLTRANSFERASE"/>
    <property type="match status" value="1"/>
</dbReference>
<dbReference type="AlphaFoldDB" id="A0A235BRZ0"/>
<gene>
    <name evidence="10" type="primary">miaA</name>
    <name evidence="14" type="ORF">CH333_08300</name>
</gene>
<feature type="binding site" evidence="10">
    <location>
        <begin position="20"/>
        <end position="25"/>
    </location>
    <ligand>
        <name>substrate</name>
    </ligand>
</feature>
<feature type="site" description="Interaction with substrate tRNA" evidence="10">
    <location>
        <position position="127"/>
    </location>
</feature>
<dbReference type="GO" id="GO:0005524">
    <property type="term" value="F:ATP binding"/>
    <property type="evidence" value="ECO:0007669"/>
    <property type="project" value="UniProtKB-UniRule"/>
</dbReference>
<keyword evidence="6 10" id="KW-0547">Nucleotide-binding</keyword>
<dbReference type="Proteomes" id="UP000215215">
    <property type="component" value="Unassembled WGS sequence"/>
</dbReference>
<feature type="site" description="Interaction with substrate tRNA" evidence="10">
    <location>
        <position position="105"/>
    </location>
</feature>
<evidence type="ECO:0000256" key="10">
    <source>
        <dbReference type="HAMAP-Rule" id="MF_00185"/>
    </source>
</evidence>
<evidence type="ECO:0000256" key="13">
    <source>
        <dbReference type="RuleBase" id="RU003785"/>
    </source>
</evidence>
<evidence type="ECO:0000313" key="14">
    <source>
        <dbReference type="EMBL" id="OYD14335.1"/>
    </source>
</evidence>
<comment type="function">
    <text evidence="2 10 12">Catalyzes the transfer of a dimethylallyl group onto the adenine at position 37 in tRNAs that read codons beginning with uridine, leading to the formation of N6-(dimethylallyl)adenosine (i(6)A).</text>
</comment>
<evidence type="ECO:0000256" key="9">
    <source>
        <dbReference type="ARBA" id="ARBA00049563"/>
    </source>
</evidence>
<evidence type="ECO:0000256" key="8">
    <source>
        <dbReference type="ARBA" id="ARBA00022842"/>
    </source>
</evidence>
<evidence type="ECO:0000256" key="5">
    <source>
        <dbReference type="ARBA" id="ARBA00022694"/>
    </source>
</evidence>
<sequence>MFRIADMGEKRTIVAIVGPTGAGKTELGFKIALKSGASIVSCDARQVYRYMDIGTAKPDEKMRSVIPHYMIDVVAPNERYTAYDYARDGRRIIGGLKKAIIVGGSGLYLRALVDGLFSLPKIDSGMRESLSSRSTKELYGVLRGVDKETAERLHPNDRVRIMRAVEVYESTGIPISVWREKREPANFEVEYIGIDIEREKLYRRIEERVDSMIAHGLVDEVKFLLQRYGEAIVPLSSIGYSEIISYLKGDIVLTEAVNIIKRNTKRYAKRQLTWFRKIENTVWLPPEKIEEIVNYALL</sequence>
<name>A0A235BRZ0_UNCW3</name>
<dbReference type="InterPro" id="IPR018022">
    <property type="entry name" value="IPT"/>
</dbReference>
<evidence type="ECO:0000256" key="6">
    <source>
        <dbReference type="ARBA" id="ARBA00022741"/>
    </source>
</evidence>
<comment type="caution">
    <text evidence="10">Lacks conserved residue(s) required for the propagation of feature annotation.</text>
</comment>
<keyword evidence="7 10" id="KW-0067">ATP-binding</keyword>
<evidence type="ECO:0000256" key="7">
    <source>
        <dbReference type="ARBA" id="ARBA00022840"/>
    </source>
</evidence>
<evidence type="ECO:0000256" key="12">
    <source>
        <dbReference type="RuleBase" id="RU003784"/>
    </source>
</evidence>
<comment type="similarity">
    <text evidence="3 10 13">Belongs to the IPP transferase family.</text>
</comment>
<dbReference type="PANTHER" id="PTHR11088:SF60">
    <property type="entry name" value="TRNA DIMETHYLALLYLTRANSFERASE"/>
    <property type="match status" value="1"/>
</dbReference>
<evidence type="ECO:0000256" key="11">
    <source>
        <dbReference type="RuleBase" id="RU003783"/>
    </source>
</evidence>
<feature type="binding site" evidence="10">
    <location>
        <begin position="18"/>
        <end position="25"/>
    </location>
    <ligand>
        <name>ATP</name>
        <dbReference type="ChEBI" id="CHEBI:30616"/>
    </ligand>
</feature>
<evidence type="ECO:0000256" key="2">
    <source>
        <dbReference type="ARBA" id="ARBA00003213"/>
    </source>
</evidence>
<dbReference type="InterPro" id="IPR039657">
    <property type="entry name" value="Dimethylallyltransferase"/>
</dbReference>
<dbReference type="Gene3D" id="1.10.20.140">
    <property type="match status" value="1"/>
</dbReference>
<keyword evidence="8 10" id="KW-0460">Magnesium</keyword>
<dbReference type="NCBIfam" id="TIGR00174">
    <property type="entry name" value="miaA"/>
    <property type="match status" value="1"/>
</dbReference>
<keyword evidence="4 10" id="KW-0808">Transferase</keyword>
<protein>
    <recommendedName>
        <fullName evidence="10">tRNA dimethylallyltransferase</fullName>
        <ecNumber evidence="10">2.5.1.75</ecNumber>
    </recommendedName>
    <alternativeName>
        <fullName evidence="10">Dimethylallyl diphosphate:tRNA dimethylallyltransferase</fullName>
        <shortName evidence="10">DMAPP:tRNA dimethylallyltransferase</shortName>
        <shortName evidence="10">DMATase</shortName>
    </alternativeName>
    <alternativeName>
        <fullName evidence="10">Isopentenyl-diphosphate:tRNA isopentenyltransferase</fullName>
        <shortName evidence="10">IPP transferase</shortName>
        <shortName evidence="10">IPPT</shortName>
        <shortName evidence="10">IPTase</shortName>
    </alternativeName>
</protein>
<dbReference type="HAMAP" id="MF_00185">
    <property type="entry name" value="IPP_trans"/>
    <property type="match status" value="1"/>
</dbReference>
<keyword evidence="5 10" id="KW-0819">tRNA processing</keyword>
<proteinExistence type="inferred from homology"/>
<dbReference type="GO" id="GO:0052381">
    <property type="term" value="F:tRNA dimethylallyltransferase activity"/>
    <property type="evidence" value="ECO:0007669"/>
    <property type="project" value="UniProtKB-UniRule"/>
</dbReference>
<dbReference type="EMBL" id="NOZQ01000188">
    <property type="protein sequence ID" value="OYD14335.1"/>
    <property type="molecule type" value="Genomic_DNA"/>
</dbReference>
<dbReference type="InterPro" id="IPR027417">
    <property type="entry name" value="P-loop_NTPase"/>
</dbReference>
<dbReference type="Gene3D" id="3.40.50.300">
    <property type="entry name" value="P-loop containing nucleotide triphosphate hydrolases"/>
    <property type="match status" value="1"/>
</dbReference>
<evidence type="ECO:0000256" key="1">
    <source>
        <dbReference type="ARBA" id="ARBA00001946"/>
    </source>
</evidence>
<accession>A0A235BRZ0</accession>
<reference evidence="14 15" key="1">
    <citation type="submission" date="2017-07" db="EMBL/GenBank/DDBJ databases">
        <title>Recovery of genomes from metagenomes via a dereplication, aggregation, and scoring strategy.</title>
        <authorList>
            <person name="Sieber C.M."/>
            <person name="Probst A.J."/>
            <person name="Sharrar A."/>
            <person name="Thomas B.C."/>
            <person name="Hess M."/>
            <person name="Tringe S.G."/>
            <person name="Banfield J.F."/>
        </authorList>
    </citation>
    <scope>NUCLEOTIDE SEQUENCE [LARGE SCALE GENOMIC DNA]</scope>
    <source>
        <strain evidence="14">JGI_Cruoil_03_44_89</strain>
    </source>
</reference>
<dbReference type="SUPFAM" id="SSF52540">
    <property type="entry name" value="P-loop containing nucleoside triphosphate hydrolases"/>
    <property type="match status" value="2"/>
</dbReference>
<dbReference type="Pfam" id="PF01715">
    <property type="entry name" value="IPPT"/>
    <property type="match status" value="1"/>
</dbReference>
<evidence type="ECO:0000313" key="15">
    <source>
        <dbReference type="Proteomes" id="UP000215215"/>
    </source>
</evidence>
<evidence type="ECO:0000256" key="4">
    <source>
        <dbReference type="ARBA" id="ARBA00022679"/>
    </source>
</evidence>
<organism evidence="14 15">
    <name type="scientific">candidate division WOR-3 bacterium JGI_Cruoil_03_44_89</name>
    <dbReference type="NCBI Taxonomy" id="1973748"/>
    <lineage>
        <taxon>Bacteria</taxon>
        <taxon>Bacteria division WOR-3</taxon>
    </lineage>
</organism>
<dbReference type="EC" id="2.5.1.75" evidence="10"/>
<comment type="catalytic activity">
    <reaction evidence="9 10 11">
        <text>adenosine(37) in tRNA + dimethylallyl diphosphate = N(6)-dimethylallyladenosine(37) in tRNA + diphosphate</text>
        <dbReference type="Rhea" id="RHEA:26482"/>
        <dbReference type="Rhea" id="RHEA-COMP:10162"/>
        <dbReference type="Rhea" id="RHEA-COMP:10375"/>
        <dbReference type="ChEBI" id="CHEBI:33019"/>
        <dbReference type="ChEBI" id="CHEBI:57623"/>
        <dbReference type="ChEBI" id="CHEBI:74411"/>
        <dbReference type="ChEBI" id="CHEBI:74415"/>
        <dbReference type="EC" id="2.5.1.75"/>
    </reaction>
</comment>
<comment type="subunit">
    <text evidence="10">Monomer.</text>
</comment>
<dbReference type="GO" id="GO:0006400">
    <property type="term" value="P:tRNA modification"/>
    <property type="evidence" value="ECO:0007669"/>
    <property type="project" value="TreeGrafter"/>
</dbReference>
<comment type="caution">
    <text evidence="14">The sequence shown here is derived from an EMBL/GenBank/DDBJ whole genome shotgun (WGS) entry which is preliminary data.</text>
</comment>
<comment type="cofactor">
    <cofactor evidence="1 10">
        <name>Mg(2+)</name>
        <dbReference type="ChEBI" id="CHEBI:18420"/>
    </cofactor>
</comment>
<evidence type="ECO:0000256" key="3">
    <source>
        <dbReference type="ARBA" id="ARBA00005842"/>
    </source>
</evidence>